<sequence>RRGSGRTGVRPLGAAVNGAVAHVAPEGRPTDRRGRRPECPNKASFHTRPSAGSHAGVAALRQPARRSERGPSERTGSAPHSPFPYVPGARAPERTSSPWQSRTRRRASAPPCHGRNPSLARGPGEGQPRHGPHVGVQVGTRLSIPSESRPRCSRRRCPAPTARLRPTRYC</sequence>
<organism evidence="2">
    <name type="scientific">Ixodes ricinus</name>
    <name type="common">Common tick</name>
    <name type="synonym">Acarus ricinus</name>
    <dbReference type="NCBI Taxonomy" id="34613"/>
    <lineage>
        <taxon>Eukaryota</taxon>
        <taxon>Metazoa</taxon>
        <taxon>Ecdysozoa</taxon>
        <taxon>Arthropoda</taxon>
        <taxon>Chelicerata</taxon>
        <taxon>Arachnida</taxon>
        <taxon>Acari</taxon>
        <taxon>Parasitiformes</taxon>
        <taxon>Ixodida</taxon>
        <taxon>Ixodoidea</taxon>
        <taxon>Ixodidae</taxon>
        <taxon>Ixodinae</taxon>
        <taxon>Ixodes</taxon>
    </lineage>
</organism>
<dbReference type="AlphaFoldDB" id="A0A131XQD5"/>
<feature type="non-terminal residue" evidence="2">
    <location>
        <position position="170"/>
    </location>
</feature>
<evidence type="ECO:0000313" key="2">
    <source>
        <dbReference type="EMBL" id="JAP68582.1"/>
    </source>
</evidence>
<feature type="non-terminal residue" evidence="2">
    <location>
        <position position="1"/>
    </location>
</feature>
<feature type="region of interest" description="Disordered" evidence="1">
    <location>
        <begin position="1"/>
        <end position="170"/>
    </location>
</feature>
<evidence type="ECO:0000256" key="1">
    <source>
        <dbReference type="SAM" id="MobiDB-lite"/>
    </source>
</evidence>
<protein>
    <submittedName>
        <fullName evidence="2">Uncharacterized protein</fullName>
    </submittedName>
</protein>
<name>A0A131XQD5_IXORI</name>
<feature type="compositionally biased region" description="Basic and acidic residues" evidence="1">
    <location>
        <begin position="28"/>
        <end position="39"/>
    </location>
</feature>
<reference evidence="2" key="1">
    <citation type="submission" date="2016-02" db="EMBL/GenBank/DDBJ databases">
        <title>RNAseq analyses of the midgut from blood- or serum-fed Ixodes ricinus ticks.</title>
        <authorList>
            <person name="Perner J."/>
            <person name="Provaznik J."/>
            <person name="Schrenkova J."/>
            <person name="Urbanova V."/>
            <person name="Ribeiro J.M."/>
            <person name="Kopacek P."/>
        </authorList>
    </citation>
    <scope>NUCLEOTIDE SEQUENCE</scope>
    <source>
        <tissue evidence="2">Gut</tissue>
    </source>
</reference>
<feature type="compositionally biased region" description="Low complexity" evidence="1">
    <location>
        <begin position="13"/>
        <end position="24"/>
    </location>
</feature>
<dbReference type="EMBL" id="GEFM01007214">
    <property type="protein sequence ID" value="JAP68582.1"/>
    <property type="molecule type" value="mRNA"/>
</dbReference>
<proteinExistence type="evidence at transcript level"/>
<accession>A0A131XQD5</accession>